<name>A0A366F5I8_9HYPH</name>
<gene>
    <name evidence="2" type="ORF">DFR50_120112</name>
</gene>
<sequence>MKLRRRARMGHLAVLERQVRWPRKERNLKQARAVARQRLTAVVLVVAASFLSVSPALALDKVTFGLNWLADAEAGGCYQAVVDGTYAKYGLDVTILPGRPEGNGGMLLLAGKIDFFQAGDLLGDFLAEQRNLPIVAVAADFQKDPQIFMSHPGVGLDKWTDLPKASPAYVSAGGLYSFYAWMVKAWGFRDEVVKPYDFNSAPFIVDTHSIQEGYLTSEPYAIEQQGHFKPNIFLLADHGYSTYSSMIEARRDTVARNPDLVQRFVDASAIGWRHYLYGDNAKANAAIKQANPGMTDGQIAYSIANLKQYGIVDSGDASKLGIGAMTDARVKAFFDEMVKAGIVKPDTDYRKVYTLQFVNKGIGMDLSRK</sequence>
<reference evidence="2 3" key="1">
    <citation type="submission" date="2018-06" db="EMBL/GenBank/DDBJ databases">
        <title>Genomic Encyclopedia of Type Strains, Phase IV (KMG-IV): sequencing the most valuable type-strain genomes for metagenomic binning, comparative biology and taxonomic classification.</title>
        <authorList>
            <person name="Goeker M."/>
        </authorList>
    </citation>
    <scope>NUCLEOTIDE SEQUENCE [LARGE SCALE GENOMIC DNA]</scope>
    <source>
        <strain evidence="2 3">DSM 24875</strain>
    </source>
</reference>
<feature type="domain" description="SsuA/THI5-like" evidence="1">
    <location>
        <begin position="75"/>
        <end position="274"/>
    </location>
</feature>
<proteinExistence type="predicted"/>
<dbReference type="PANTHER" id="PTHR31528">
    <property type="entry name" value="4-AMINO-5-HYDROXYMETHYL-2-METHYLPYRIMIDINE PHOSPHATE SYNTHASE THI11-RELATED"/>
    <property type="match status" value="1"/>
</dbReference>
<protein>
    <submittedName>
        <fullName evidence="2">NitT/TauT family transport system substrate-binding protein</fullName>
    </submittedName>
</protein>
<dbReference type="Pfam" id="PF09084">
    <property type="entry name" value="NMT1"/>
    <property type="match status" value="1"/>
</dbReference>
<dbReference type="InterPro" id="IPR027939">
    <property type="entry name" value="NMT1/THI5"/>
</dbReference>
<dbReference type="Gene3D" id="3.40.190.10">
    <property type="entry name" value="Periplasmic binding protein-like II"/>
    <property type="match status" value="2"/>
</dbReference>
<accession>A0A366F5I8</accession>
<dbReference type="PANTHER" id="PTHR31528:SF3">
    <property type="entry name" value="THIAMINE BIOSYNTHESIS PROTEIN HI_0357-RELATED"/>
    <property type="match status" value="1"/>
</dbReference>
<evidence type="ECO:0000313" key="2">
    <source>
        <dbReference type="EMBL" id="RBP09912.1"/>
    </source>
</evidence>
<organism evidence="2 3">
    <name type="scientific">Roseiarcus fermentans</name>
    <dbReference type="NCBI Taxonomy" id="1473586"/>
    <lineage>
        <taxon>Bacteria</taxon>
        <taxon>Pseudomonadati</taxon>
        <taxon>Pseudomonadota</taxon>
        <taxon>Alphaproteobacteria</taxon>
        <taxon>Hyphomicrobiales</taxon>
        <taxon>Roseiarcaceae</taxon>
        <taxon>Roseiarcus</taxon>
    </lineage>
</organism>
<dbReference type="AlphaFoldDB" id="A0A366F5I8"/>
<dbReference type="EMBL" id="QNRK01000020">
    <property type="protein sequence ID" value="RBP09912.1"/>
    <property type="molecule type" value="Genomic_DNA"/>
</dbReference>
<comment type="caution">
    <text evidence="2">The sequence shown here is derived from an EMBL/GenBank/DDBJ whole genome shotgun (WGS) entry which is preliminary data.</text>
</comment>
<dbReference type="GO" id="GO:0009228">
    <property type="term" value="P:thiamine biosynthetic process"/>
    <property type="evidence" value="ECO:0007669"/>
    <property type="project" value="InterPro"/>
</dbReference>
<dbReference type="SUPFAM" id="SSF53850">
    <property type="entry name" value="Periplasmic binding protein-like II"/>
    <property type="match status" value="1"/>
</dbReference>
<dbReference type="InterPro" id="IPR015168">
    <property type="entry name" value="SsuA/THI5"/>
</dbReference>
<keyword evidence="3" id="KW-1185">Reference proteome</keyword>
<dbReference type="Proteomes" id="UP000253529">
    <property type="component" value="Unassembled WGS sequence"/>
</dbReference>
<evidence type="ECO:0000313" key="3">
    <source>
        <dbReference type="Proteomes" id="UP000253529"/>
    </source>
</evidence>
<evidence type="ECO:0000259" key="1">
    <source>
        <dbReference type="Pfam" id="PF09084"/>
    </source>
</evidence>